<dbReference type="AlphaFoldDB" id="A0A2M7Q8L7"/>
<keyword evidence="6" id="KW-1133">Transmembrane helix</keyword>
<keyword evidence="6" id="KW-0472">Membrane</keyword>
<dbReference type="GO" id="GO:0016020">
    <property type="term" value="C:membrane"/>
    <property type="evidence" value="ECO:0007669"/>
    <property type="project" value="UniProtKB-SubCell"/>
</dbReference>
<feature type="domain" description="Peptidase S26" evidence="7">
    <location>
        <begin position="9"/>
        <end position="169"/>
    </location>
</feature>
<proteinExistence type="inferred from homology"/>
<dbReference type="PROSITE" id="PS00761">
    <property type="entry name" value="SPASE_I_3"/>
    <property type="match status" value="1"/>
</dbReference>
<feature type="non-terminal residue" evidence="8">
    <location>
        <position position="176"/>
    </location>
</feature>
<evidence type="ECO:0000313" key="8">
    <source>
        <dbReference type="EMBL" id="PIY59733.1"/>
    </source>
</evidence>
<evidence type="ECO:0000256" key="6">
    <source>
        <dbReference type="RuleBase" id="RU362042"/>
    </source>
</evidence>
<organism evidence="8 9">
    <name type="scientific">Candidatus Wolfebacteria bacterium CG_4_10_14_0_8_um_filter_37_11</name>
    <dbReference type="NCBI Taxonomy" id="1975062"/>
    <lineage>
        <taxon>Bacteria</taxon>
        <taxon>Candidatus Wolfeibacteriota</taxon>
    </lineage>
</organism>
<evidence type="ECO:0000259" key="7">
    <source>
        <dbReference type="Pfam" id="PF10502"/>
    </source>
</evidence>
<evidence type="ECO:0000313" key="9">
    <source>
        <dbReference type="Proteomes" id="UP000230363"/>
    </source>
</evidence>
<protein>
    <recommendedName>
        <fullName evidence="3 6">Signal peptidase I</fullName>
        <ecNumber evidence="3 6">3.4.21.89</ecNumber>
    </recommendedName>
</protein>
<dbReference type="EMBL" id="PFKZ01000007">
    <property type="protein sequence ID" value="PIY59733.1"/>
    <property type="molecule type" value="Genomic_DNA"/>
</dbReference>
<gene>
    <name evidence="8" type="primary">lepB</name>
    <name evidence="8" type="ORF">COY96_00235</name>
</gene>
<reference evidence="9" key="1">
    <citation type="submission" date="2017-09" db="EMBL/GenBank/DDBJ databases">
        <title>Depth-based differentiation of microbial function through sediment-hosted aquifers and enrichment of novel symbionts in the deep terrestrial subsurface.</title>
        <authorList>
            <person name="Probst A.J."/>
            <person name="Ladd B."/>
            <person name="Jarett J.K."/>
            <person name="Geller-Mcgrath D.E."/>
            <person name="Sieber C.M.K."/>
            <person name="Emerson J.B."/>
            <person name="Anantharaman K."/>
            <person name="Thomas B.C."/>
            <person name="Malmstrom R."/>
            <person name="Stieglmeier M."/>
            <person name="Klingl A."/>
            <person name="Woyke T."/>
            <person name="Ryan C.M."/>
            <person name="Banfield J.F."/>
        </authorList>
    </citation>
    <scope>NUCLEOTIDE SEQUENCE [LARGE SCALE GENOMIC DNA]</scope>
</reference>
<feature type="transmembrane region" description="Helical" evidence="6">
    <location>
        <begin position="6"/>
        <end position="25"/>
    </location>
</feature>
<dbReference type="Pfam" id="PF10502">
    <property type="entry name" value="Peptidase_S26"/>
    <property type="match status" value="1"/>
</dbReference>
<sequence length="176" mass="20420">MKAFIYAIWEIVEVAVIAIVSVLIIRNFLVQPFLVNGASMEPNFYNNDYLIVDEISYRFKEPQRGEVVVFKYPGDERYFYIKRIIGLSGEEVEIKDGKVIIFNKEFPEGFILDESYLPNNLITSGNKKVKVDDGKYFVMGDNRNFSFDSRSWGLLDRKKIVGITRLRLWPLNAVMA</sequence>
<evidence type="ECO:0000256" key="4">
    <source>
        <dbReference type="ARBA" id="ARBA00022801"/>
    </source>
</evidence>
<evidence type="ECO:0000256" key="5">
    <source>
        <dbReference type="PIRSR" id="PIRSR600223-1"/>
    </source>
</evidence>
<keyword evidence="4 6" id="KW-0378">Hydrolase</keyword>
<evidence type="ECO:0000256" key="3">
    <source>
        <dbReference type="ARBA" id="ARBA00013208"/>
    </source>
</evidence>
<dbReference type="InterPro" id="IPR019533">
    <property type="entry name" value="Peptidase_S26"/>
</dbReference>
<dbReference type="NCBIfam" id="TIGR02227">
    <property type="entry name" value="sigpep_I_bact"/>
    <property type="match status" value="1"/>
</dbReference>
<evidence type="ECO:0000256" key="1">
    <source>
        <dbReference type="ARBA" id="ARBA00000677"/>
    </source>
</evidence>
<dbReference type="InterPro" id="IPR019758">
    <property type="entry name" value="Pept_S26A_signal_pept_1_CS"/>
</dbReference>
<keyword evidence="6" id="KW-0645">Protease</keyword>
<feature type="active site" evidence="5">
    <location>
        <position position="82"/>
    </location>
</feature>
<comment type="catalytic activity">
    <reaction evidence="1 6">
        <text>Cleavage of hydrophobic, N-terminal signal or leader sequences from secreted and periplasmic proteins.</text>
        <dbReference type="EC" id="3.4.21.89"/>
    </reaction>
</comment>
<dbReference type="PANTHER" id="PTHR43390">
    <property type="entry name" value="SIGNAL PEPTIDASE I"/>
    <property type="match status" value="1"/>
</dbReference>
<dbReference type="InterPro" id="IPR036286">
    <property type="entry name" value="LexA/Signal_pep-like_sf"/>
</dbReference>
<dbReference type="PANTHER" id="PTHR43390:SF1">
    <property type="entry name" value="CHLOROPLAST PROCESSING PEPTIDASE"/>
    <property type="match status" value="1"/>
</dbReference>
<comment type="caution">
    <text evidence="8">The sequence shown here is derived from an EMBL/GenBank/DDBJ whole genome shotgun (WGS) entry which is preliminary data.</text>
</comment>
<dbReference type="CDD" id="cd06530">
    <property type="entry name" value="S26_SPase_I"/>
    <property type="match status" value="1"/>
</dbReference>
<accession>A0A2M7Q8L7</accession>
<dbReference type="SUPFAM" id="SSF51306">
    <property type="entry name" value="LexA/Signal peptidase"/>
    <property type="match status" value="1"/>
</dbReference>
<evidence type="ECO:0000256" key="2">
    <source>
        <dbReference type="ARBA" id="ARBA00009370"/>
    </source>
</evidence>
<name>A0A2M7Q8L7_9BACT</name>
<dbReference type="InterPro" id="IPR000223">
    <property type="entry name" value="Pept_S26A_signal_pept_1"/>
</dbReference>
<dbReference type="Gene3D" id="2.10.109.10">
    <property type="entry name" value="Umud Fragment, subunit A"/>
    <property type="match status" value="1"/>
</dbReference>
<dbReference type="PRINTS" id="PR00727">
    <property type="entry name" value="LEADERPTASE"/>
</dbReference>
<dbReference type="GO" id="GO:0009003">
    <property type="term" value="F:signal peptidase activity"/>
    <property type="evidence" value="ECO:0007669"/>
    <property type="project" value="UniProtKB-EC"/>
</dbReference>
<keyword evidence="6" id="KW-0812">Transmembrane</keyword>
<comment type="subcellular location">
    <subcellularLocation>
        <location evidence="6">Membrane</location>
        <topology evidence="6">Single-pass type II membrane protein</topology>
    </subcellularLocation>
</comment>
<dbReference type="GO" id="GO:0004252">
    <property type="term" value="F:serine-type endopeptidase activity"/>
    <property type="evidence" value="ECO:0007669"/>
    <property type="project" value="InterPro"/>
</dbReference>
<dbReference type="EC" id="3.4.21.89" evidence="3 6"/>
<dbReference type="GO" id="GO:0006465">
    <property type="term" value="P:signal peptide processing"/>
    <property type="evidence" value="ECO:0007669"/>
    <property type="project" value="InterPro"/>
</dbReference>
<dbReference type="Proteomes" id="UP000230363">
    <property type="component" value="Unassembled WGS sequence"/>
</dbReference>
<feature type="active site" evidence="5">
    <location>
        <position position="39"/>
    </location>
</feature>
<comment type="similarity">
    <text evidence="2 6">Belongs to the peptidase S26 family.</text>
</comment>